<dbReference type="InterPro" id="IPR029045">
    <property type="entry name" value="ClpP/crotonase-like_dom_sf"/>
</dbReference>
<dbReference type="SMART" id="SM00228">
    <property type="entry name" value="PDZ"/>
    <property type="match status" value="1"/>
</dbReference>
<evidence type="ECO:0000259" key="6">
    <source>
        <dbReference type="PROSITE" id="PS50106"/>
    </source>
</evidence>
<evidence type="ECO:0000256" key="2">
    <source>
        <dbReference type="ARBA" id="ARBA00022670"/>
    </source>
</evidence>
<dbReference type="EMBL" id="CP096649">
    <property type="protein sequence ID" value="UQK58473.1"/>
    <property type="molecule type" value="Genomic_DNA"/>
</dbReference>
<dbReference type="InterPro" id="IPR004447">
    <property type="entry name" value="Peptidase_S41A"/>
</dbReference>
<dbReference type="PROSITE" id="PS50106">
    <property type="entry name" value="PDZ"/>
    <property type="match status" value="1"/>
</dbReference>
<dbReference type="GO" id="GO:0004175">
    <property type="term" value="F:endopeptidase activity"/>
    <property type="evidence" value="ECO:0007669"/>
    <property type="project" value="TreeGrafter"/>
</dbReference>
<dbReference type="Proteomes" id="UP000831151">
    <property type="component" value="Chromosome"/>
</dbReference>
<dbReference type="GO" id="GO:0030288">
    <property type="term" value="C:outer membrane-bounded periplasmic space"/>
    <property type="evidence" value="ECO:0007669"/>
    <property type="project" value="TreeGrafter"/>
</dbReference>
<accession>A0A9E7DI02</accession>
<dbReference type="Gene3D" id="2.30.42.10">
    <property type="match status" value="1"/>
</dbReference>
<dbReference type="GO" id="GO:0007165">
    <property type="term" value="P:signal transduction"/>
    <property type="evidence" value="ECO:0007669"/>
    <property type="project" value="TreeGrafter"/>
</dbReference>
<dbReference type="GO" id="GO:0006508">
    <property type="term" value="P:proteolysis"/>
    <property type="evidence" value="ECO:0007669"/>
    <property type="project" value="UniProtKB-KW"/>
</dbReference>
<dbReference type="Gene3D" id="3.90.226.10">
    <property type="entry name" value="2-enoyl-CoA Hydratase, Chain A, domain 1"/>
    <property type="match status" value="1"/>
</dbReference>
<dbReference type="CDD" id="cd07560">
    <property type="entry name" value="Peptidase_S41_CPP"/>
    <property type="match status" value="1"/>
</dbReference>
<gene>
    <name evidence="7" type="ORF">M1R53_04345</name>
</gene>
<evidence type="ECO:0000256" key="3">
    <source>
        <dbReference type="ARBA" id="ARBA00022801"/>
    </source>
</evidence>
<evidence type="ECO:0000256" key="1">
    <source>
        <dbReference type="ARBA" id="ARBA00009179"/>
    </source>
</evidence>
<evidence type="ECO:0000256" key="4">
    <source>
        <dbReference type="ARBA" id="ARBA00022825"/>
    </source>
</evidence>
<dbReference type="Gene3D" id="3.30.750.44">
    <property type="match status" value="1"/>
</dbReference>
<keyword evidence="3 5" id="KW-0378">Hydrolase</keyword>
<dbReference type="NCBIfam" id="TIGR00225">
    <property type="entry name" value="prc"/>
    <property type="match status" value="1"/>
</dbReference>
<dbReference type="GO" id="GO:0008236">
    <property type="term" value="F:serine-type peptidase activity"/>
    <property type="evidence" value="ECO:0007669"/>
    <property type="project" value="UniProtKB-KW"/>
</dbReference>
<dbReference type="Pfam" id="PF03572">
    <property type="entry name" value="Peptidase_S41"/>
    <property type="match status" value="1"/>
</dbReference>
<dbReference type="PANTHER" id="PTHR32060:SF30">
    <property type="entry name" value="CARBOXY-TERMINAL PROCESSING PROTEASE CTPA"/>
    <property type="match status" value="1"/>
</dbReference>
<dbReference type="AlphaFoldDB" id="A0A9E7DI02"/>
<dbReference type="RefSeq" id="WP_106017784.1">
    <property type="nucleotide sequence ID" value="NZ_CP096649.1"/>
</dbReference>
<dbReference type="PANTHER" id="PTHR32060">
    <property type="entry name" value="TAIL-SPECIFIC PROTEASE"/>
    <property type="match status" value="1"/>
</dbReference>
<feature type="domain" description="PDZ" evidence="6">
    <location>
        <begin position="106"/>
        <end position="176"/>
    </location>
</feature>
<evidence type="ECO:0000313" key="7">
    <source>
        <dbReference type="EMBL" id="UQK58473.1"/>
    </source>
</evidence>
<dbReference type="InterPro" id="IPR041489">
    <property type="entry name" value="PDZ_6"/>
</dbReference>
<comment type="similarity">
    <text evidence="1 5">Belongs to the peptidase S41A family.</text>
</comment>
<evidence type="ECO:0000313" key="8">
    <source>
        <dbReference type="Proteomes" id="UP000831151"/>
    </source>
</evidence>
<name>A0A9E7DI02_9FIRM</name>
<dbReference type="InterPro" id="IPR005151">
    <property type="entry name" value="Tail-specific_protease"/>
</dbReference>
<dbReference type="InterPro" id="IPR036034">
    <property type="entry name" value="PDZ_sf"/>
</dbReference>
<keyword evidence="4 5" id="KW-0720">Serine protease</keyword>
<organism evidence="7 8">
    <name type="scientific">Fenollaria massiliensis</name>
    <dbReference type="NCBI Taxonomy" id="938288"/>
    <lineage>
        <taxon>Bacteria</taxon>
        <taxon>Bacillati</taxon>
        <taxon>Bacillota</taxon>
        <taxon>Clostridia</taxon>
        <taxon>Eubacteriales</taxon>
        <taxon>Fenollaria</taxon>
    </lineage>
</organism>
<evidence type="ECO:0000256" key="5">
    <source>
        <dbReference type="RuleBase" id="RU004404"/>
    </source>
</evidence>
<dbReference type="Pfam" id="PF17820">
    <property type="entry name" value="PDZ_6"/>
    <property type="match status" value="1"/>
</dbReference>
<sequence>MKLKKILITILVLALFLTSNVISYNLGNSSKKLADKKIIAKKDDNEKSSKKINDEYVLERINEVKRMIDKNYYKKADDYDVLIGMLKGAVNSLKDPYSYYMTEDEYKKFNEETDGEFAGLGIYVSGSIDDNLITVVAPMKGTPADRAGLKTDDKIIKINGKDFTADKMDDAVKIMRGKPGEKVKITVLRRDENGKAKFIDFEIVREIIKVQTVSSKLLKDNIGYISISGFDTPTYNDFDKQYKELKKQGMKKLILDLRNNPGGLLTTSTQVVNTFLDGGLIMYTLDKQNNKETINATKGADDIKIVVLVNKGSASASEIVAGALKDRKRATIIGTQTFGKGIVQTVFNMPDGEGLKLTTSAYYTPSGVNIHGKGIAPDIKVELNKEVKTISIDNLAKDNQIQKAIEILNK</sequence>
<dbReference type="InterPro" id="IPR001478">
    <property type="entry name" value="PDZ"/>
</dbReference>
<dbReference type="SUPFAM" id="SSF50156">
    <property type="entry name" value="PDZ domain-like"/>
    <property type="match status" value="1"/>
</dbReference>
<dbReference type="SMART" id="SM00245">
    <property type="entry name" value="TSPc"/>
    <property type="match status" value="1"/>
</dbReference>
<dbReference type="SUPFAM" id="SSF52096">
    <property type="entry name" value="ClpP/crotonase"/>
    <property type="match status" value="1"/>
</dbReference>
<dbReference type="InterPro" id="IPR055210">
    <property type="entry name" value="CtpA/B_N"/>
</dbReference>
<keyword evidence="2 5" id="KW-0645">Protease</keyword>
<protein>
    <submittedName>
        <fullName evidence="7">S41 family peptidase</fullName>
    </submittedName>
</protein>
<proteinExistence type="inferred from homology"/>
<keyword evidence="8" id="KW-1185">Reference proteome</keyword>
<dbReference type="KEGG" id="fms:M1R53_04345"/>
<dbReference type="CDD" id="cd06782">
    <property type="entry name" value="cpPDZ_CPP-like"/>
    <property type="match status" value="1"/>
</dbReference>
<dbReference type="FunFam" id="2.30.42.10:FF:000063">
    <property type="entry name" value="Peptidase, S41 family"/>
    <property type="match status" value="1"/>
</dbReference>
<reference evidence="7" key="1">
    <citation type="submission" date="2022-04" db="EMBL/GenBank/DDBJ databases">
        <title>Complete genome sequences of Ezakiella coagulans and Fenollaria massiliensis.</title>
        <authorList>
            <person name="France M.T."/>
            <person name="Clifford J."/>
            <person name="Narina S."/>
            <person name="Rutt L."/>
            <person name="Ravel J."/>
        </authorList>
    </citation>
    <scope>NUCLEOTIDE SEQUENCE</scope>
    <source>
        <strain evidence="7">C0061C2</strain>
    </source>
</reference>
<dbReference type="Pfam" id="PF22694">
    <property type="entry name" value="CtpB_N-like"/>
    <property type="match status" value="1"/>
</dbReference>